<evidence type="ECO:0000313" key="1">
    <source>
        <dbReference type="EMBL" id="KPX26199.1"/>
    </source>
</evidence>
<reference evidence="1 2" key="1">
    <citation type="submission" date="2015-09" db="EMBL/GenBank/DDBJ databases">
        <title>Genome announcement of multiple Pseudomonas syringae strains.</title>
        <authorList>
            <person name="Thakur S."/>
            <person name="Wang P.W."/>
            <person name="Gong Y."/>
            <person name="Weir B.S."/>
            <person name="Guttman D.S."/>
        </authorList>
    </citation>
    <scope>NUCLEOTIDE SEQUENCE [LARGE SCALE GENOMIC DNA]</scope>
    <source>
        <strain evidence="1 2">ICMP4455</strain>
    </source>
</reference>
<sequence length="173" mass="20108">MTMTNAEISKKIKDSDLSETKASIEKHDLLETIQWRIYSEHEHLVNMPKMISEIDGHDELKEKVSNVYNNKKSTLHSEMLEWYEDEKNEFFISGHLASENEFVMKIKLRANNSGDYFKDIDGTATVTLKLHGNGDYTTETFFAEEDLKLVEKQADIWLASYAKKNDKKVKPKK</sequence>
<dbReference type="AlphaFoldDB" id="A0A0N8RGJ9"/>
<comment type="caution">
    <text evidence="1">The sequence shown here is derived from an EMBL/GenBank/DDBJ whole genome shotgun (WGS) entry which is preliminary data.</text>
</comment>
<name>A0A0N8RGJ9_PSEA0</name>
<dbReference type="EMBL" id="LJQI01000277">
    <property type="protein sequence ID" value="KPX26199.1"/>
    <property type="molecule type" value="Genomic_DNA"/>
</dbReference>
<dbReference type="PATRIC" id="fig|129137.4.peg.4392"/>
<protein>
    <submittedName>
        <fullName evidence="1">Uncharacterized protein</fullName>
    </submittedName>
</protein>
<gene>
    <name evidence="1" type="ORF">ALO70_02976</name>
</gene>
<accession>A0A0N8RGJ9</accession>
<dbReference type="RefSeq" id="WP_057421640.1">
    <property type="nucleotide sequence ID" value="NZ_LIID01000019.1"/>
</dbReference>
<evidence type="ECO:0000313" key="2">
    <source>
        <dbReference type="Proteomes" id="UP000050490"/>
    </source>
</evidence>
<dbReference type="Proteomes" id="UP000050490">
    <property type="component" value="Unassembled WGS sequence"/>
</dbReference>
<organism evidence="1 2">
    <name type="scientific">Pseudomonas amygdali pv. eriobotryae</name>
    <dbReference type="NCBI Taxonomy" id="129137"/>
    <lineage>
        <taxon>Bacteria</taxon>
        <taxon>Pseudomonadati</taxon>
        <taxon>Pseudomonadota</taxon>
        <taxon>Gammaproteobacteria</taxon>
        <taxon>Pseudomonadales</taxon>
        <taxon>Pseudomonadaceae</taxon>
        <taxon>Pseudomonas</taxon>
        <taxon>Pseudomonas amygdali</taxon>
    </lineage>
</organism>
<proteinExistence type="predicted"/>